<feature type="region of interest" description="Disordered" evidence="1">
    <location>
        <begin position="33"/>
        <end position="54"/>
    </location>
</feature>
<dbReference type="AlphaFoldDB" id="A0A1H4D174"/>
<dbReference type="EMBL" id="FNRQ01000002">
    <property type="protein sequence ID" value="SEA66331.1"/>
    <property type="molecule type" value="Genomic_DNA"/>
</dbReference>
<dbReference type="Proteomes" id="UP000198638">
    <property type="component" value="Unassembled WGS sequence"/>
</dbReference>
<evidence type="ECO:0000313" key="3">
    <source>
        <dbReference type="Proteomes" id="UP000198638"/>
    </source>
</evidence>
<proteinExistence type="predicted"/>
<keyword evidence="3" id="KW-1185">Reference proteome</keyword>
<dbReference type="STRING" id="83784.SAMN05192564_102609"/>
<evidence type="ECO:0000256" key="1">
    <source>
        <dbReference type="SAM" id="MobiDB-lite"/>
    </source>
</evidence>
<organism evidence="2 3">
    <name type="scientific">Paraburkholderia sartisoli</name>
    <dbReference type="NCBI Taxonomy" id="83784"/>
    <lineage>
        <taxon>Bacteria</taxon>
        <taxon>Pseudomonadati</taxon>
        <taxon>Pseudomonadota</taxon>
        <taxon>Betaproteobacteria</taxon>
        <taxon>Burkholderiales</taxon>
        <taxon>Burkholderiaceae</taxon>
        <taxon>Paraburkholderia</taxon>
    </lineage>
</organism>
<evidence type="ECO:0000313" key="2">
    <source>
        <dbReference type="EMBL" id="SEA66331.1"/>
    </source>
</evidence>
<sequence>MRTDLADTKDMGDIFLAESFELAAGKWKVALHDGRRDSPVTPGDAAPVGSAGPD</sequence>
<gene>
    <name evidence="2" type="ORF">SAMN05192564_102609</name>
</gene>
<accession>A0A1H4D174</accession>
<protein>
    <submittedName>
        <fullName evidence="2">Transposase</fullName>
    </submittedName>
</protein>
<name>A0A1H4D174_9BURK</name>
<reference evidence="3" key="1">
    <citation type="submission" date="2016-10" db="EMBL/GenBank/DDBJ databases">
        <authorList>
            <person name="Varghese N."/>
            <person name="Submissions S."/>
        </authorList>
    </citation>
    <scope>NUCLEOTIDE SEQUENCE [LARGE SCALE GENOMIC DNA]</scope>
    <source>
        <strain evidence="3">LMG 24000</strain>
    </source>
</reference>